<reference evidence="2" key="1">
    <citation type="submission" date="2016-11" db="UniProtKB">
        <authorList>
            <consortium name="WormBaseParasite"/>
        </authorList>
    </citation>
    <scope>IDENTIFICATION</scope>
</reference>
<dbReference type="AlphaFoldDB" id="A0A1I7YN20"/>
<accession>A0A1I7YN20</accession>
<evidence type="ECO:0000313" key="2">
    <source>
        <dbReference type="WBParaSite" id="L893_g18.t1"/>
    </source>
</evidence>
<protein>
    <submittedName>
        <fullName evidence="2">DUF2147 domain-containing protein</fullName>
    </submittedName>
</protein>
<dbReference type="WBParaSite" id="L893_g18.t1">
    <property type="protein sequence ID" value="L893_g18.t1"/>
    <property type="gene ID" value="L893_g18"/>
</dbReference>
<proteinExistence type="predicted"/>
<keyword evidence="1" id="KW-1185">Reference proteome</keyword>
<name>A0A1I7YN20_9BILA</name>
<organism evidence="1 2">
    <name type="scientific">Steinernema glaseri</name>
    <dbReference type="NCBI Taxonomy" id="37863"/>
    <lineage>
        <taxon>Eukaryota</taxon>
        <taxon>Metazoa</taxon>
        <taxon>Ecdysozoa</taxon>
        <taxon>Nematoda</taxon>
        <taxon>Chromadorea</taxon>
        <taxon>Rhabditida</taxon>
        <taxon>Tylenchina</taxon>
        <taxon>Panagrolaimomorpha</taxon>
        <taxon>Strongyloidoidea</taxon>
        <taxon>Steinernematidae</taxon>
        <taxon>Steinernema</taxon>
    </lineage>
</organism>
<evidence type="ECO:0000313" key="1">
    <source>
        <dbReference type="Proteomes" id="UP000095287"/>
    </source>
</evidence>
<dbReference type="Proteomes" id="UP000095287">
    <property type="component" value="Unplaced"/>
</dbReference>
<sequence length="110" mass="12663">MRCHPPERPLRNICGWRGAPEFQEVHSEKKGQLRVRGHRRSEGARVTWCYANPRSVGVAKPRGTTMKLRRQWSESQIGGDRSVTYRLTFGERGTVLDGEQFILSKYCKMG</sequence>